<name>A0AAV1HUA0_9CHLO</name>
<feature type="compositionally biased region" description="Basic and acidic residues" evidence="5">
    <location>
        <begin position="686"/>
        <end position="699"/>
    </location>
</feature>
<accession>A0AAV1HUA0</accession>
<dbReference type="InterPro" id="IPR005135">
    <property type="entry name" value="Endo/exonuclease/phosphatase"/>
</dbReference>
<sequence length="788" mass="85555">MKGNPKKTICTYFERNGQCRYGDRCRFQHPTSHNSATAFSERSWSESEARPMHMLDDGHSIRIMSYNILADLLAHEHADELYRACPKWCISWQQRGPGIMAEILHWAPDIGCLQEVDHPEEFREFLQEHGYHSAYASRTGDRSDGCLTFWRAQRFRAKAVQTVCMRDHGLRDNVALLVLLEQTAGPQHQDWQWGTGRAEQNESTGGPDQPPALLVGNTHLLFNPRRGDIKAAQVRVMLEAVRVMQQTAGQPSWAMLMGDFNSTPGSAIYRFVNTGELDCSLEDRRNMSGQLSMDVGRWFGSGPRHERSRSFPERRACSVPEPGFGQGSGSSAGLQASPASFVGQQTPATPASSCQEMSHSSSVPSLSPVQAACRAQSLSAAGQQLYSHAGSSGETFWSPTPPNSACEETPPPIYFEPMCIEEPSPEPDVRMLRTASRAARMANMATWSKAELEIAMGMTQDCSRAHELGLLRTQSKAQHVLKHIESNVETELDGWTVRHAAGSLRSAYAEVLGDEPEYSSCHGRVIATLDYIWYSEGAYTPCGSAARLSGSHAGSLSSISGWSPLKSIASPIGSKGHSSSGAAQSLGSPEQSSKGRDGPASARGLGSPVGSSEGRSSLMSTGSSQTAVLADRLSELNGDSQAGREMQQSLHRQRLRQQAISAELPDISEEPEPLPASASGVLVSEAADREQGGPKDSLEAKLSAAVSDWKAKQKQKPPVAASKGLPGRRSLNEERRAAEGVPKGRGWQLAPVRVAQPPPLSSLRCGLPSPKYPSDHISLVVDFKMFEQ</sequence>
<feature type="region of interest" description="Disordered" evidence="5">
    <location>
        <begin position="342"/>
        <end position="361"/>
    </location>
</feature>
<feature type="zinc finger region" description="C3H1-type" evidence="4">
    <location>
        <begin position="4"/>
        <end position="32"/>
    </location>
</feature>
<dbReference type="PROSITE" id="PS50103">
    <property type="entry name" value="ZF_C3H1"/>
    <property type="match status" value="1"/>
</dbReference>
<dbReference type="Gene3D" id="4.10.1000.10">
    <property type="entry name" value="Zinc finger, CCCH-type"/>
    <property type="match status" value="1"/>
</dbReference>
<feature type="region of interest" description="Disordered" evidence="5">
    <location>
        <begin position="189"/>
        <end position="210"/>
    </location>
</feature>
<evidence type="ECO:0000256" key="4">
    <source>
        <dbReference type="PROSITE-ProRule" id="PRU00723"/>
    </source>
</evidence>
<comment type="caution">
    <text evidence="7">The sequence shown here is derived from an EMBL/GenBank/DDBJ whole genome shotgun (WGS) entry which is preliminary data.</text>
</comment>
<feature type="region of interest" description="Disordered" evidence="5">
    <location>
        <begin position="570"/>
        <end position="625"/>
    </location>
</feature>
<evidence type="ECO:0000256" key="1">
    <source>
        <dbReference type="ARBA" id="ARBA00022723"/>
    </source>
</evidence>
<feature type="compositionally biased region" description="Polar residues" evidence="5">
    <location>
        <begin position="576"/>
        <end position="592"/>
    </location>
</feature>
<feature type="compositionally biased region" description="Basic and acidic residues" evidence="5">
    <location>
        <begin position="303"/>
        <end position="316"/>
    </location>
</feature>
<gene>
    <name evidence="7" type="ORF">CVIRNUC_001032</name>
</gene>
<keyword evidence="3 4" id="KW-0862">Zinc</keyword>
<dbReference type="InterPro" id="IPR036691">
    <property type="entry name" value="Endo/exonu/phosph_ase_sf"/>
</dbReference>
<protein>
    <recommendedName>
        <fullName evidence="6">C3H1-type domain-containing protein</fullName>
    </recommendedName>
</protein>
<evidence type="ECO:0000313" key="8">
    <source>
        <dbReference type="Proteomes" id="UP001314263"/>
    </source>
</evidence>
<evidence type="ECO:0000259" key="6">
    <source>
        <dbReference type="PROSITE" id="PS50103"/>
    </source>
</evidence>
<feature type="region of interest" description="Disordered" evidence="5">
    <location>
        <begin position="300"/>
        <end position="337"/>
    </location>
</feature>
<evidence type="ECO:0000256" key="2">
    <source>
        <dbReference type="ARBA" id="ARBA00022771"/>
    </source>
</evidence>
<dbReference type="SUPFAM" id="SSF56219">
    <property type="entry name" value="DNase I-like"/>
    <property type="match status" value="1"/>
</dbReference>
<dbReference type="Gene3D" id="3.60.10.10">
    <property type="entry name" value="Endonuclease/exonuclease/phosphatase"/>
    <property type="match status" value="3"/>
</dbReference>
<dbReference type="Proteomes" id="UP001314263">
    <property type="component" value="Unassembled WGS sequence"/>
</dbReference>
<feature type="compositionally biased region" description="Polar residues" evidence="5">
    <location>
        <begin position="342"/>
        <end position="357"/>
    </location>
</feature>
<dbReference type="SUPFAM" id="SSF90229">
    <property type="entry name" value="CCCH zinc finger"/>
    <property type="match status" value="1"/>
</dbReference>
<dbReference type="AlphaFoldDB" id="A0AAV1HUA0"/>
<dbReference type="Pfam" id="PF00642">
    <property type="entry name" value="zf-CCCH"/>
    <property type="match status" value="1"/>
</dbReference>
<dbReference type="GO" id="GO:0008270">
    <property type="term" value="F:zinc ion binding"/>
    <property type="evidence" value="ECO:0007669"/>
    <property type="project" value="UniProtKB-KW"/>
</dbReference>
<keyword evidence="2 4" id="KW-0863">Zinc-finger</keyword>
<feature type="compositionally biased region" description="Polar residues" evidence="5">
    <location>
        <begin position="609"/>
        <end position="625"/>
    </location>
</feature>
<feature type="region of interest" description="Disordered" evidence="5">
    <location>
        <begin position="640"/>
        <end position="750"/>
    </location>
</feature>
<reference evidence="7 8" key="1">
    <citation type="submission" date="2023-10" db="EMBL/GenBank/DDBJ databases">
        <authorList>
            <person name="Maclean D."/>
            <person name="Macfadyen A."/>
        </authorList>
    </citation>
    <scope>NUCLEOTIDE SEQUENCE [LARGE SCALE GENOMIC DNA]</scope>
</reference>
<feature type="domain" description="C3H1-type" evidence="6">
    <location>
        <begin position="4"/>
        <end position="32"/>
    </location>
</feature>
<proteinExistence type="predicted"/>
<evidence type="ECO:0000313" key="7">
    <source>
        <dbReference type="EMBL" id="CAK0738364.1"/>
    </source>
</evidence>
<evidence type="ECO:0000256" key="3">
    <source>
        <dbReference type="ARBA" id="ARBA00022833"/>
    </source>
</evidence>
<organism evidence="7 8">
    <name type="scientific">Coccomyxa viridis</name>
    <dbReference type="NCBI Taxonomy" id="1274662"/>
    <lineage>
        <taxon>Eukaryota</taxon>
        <taxon>Viridiplantae</taxon>
        <taxon>Chlorophyta</taxon>
        <taxon>core chlorophytes</taxon>
        <taxon>Trebouxiophyceae</taxon>
        <taxon>Trebouxiophyceae incertae sedis</taxon>
        <taxon>Coccomyxaceae</taxon>
        <taxon>Coccomyxa</taxon>
    </lineage>
</organism>
<dbReference type="PANTHER" id="PTHR12121">
    <property type="entry name" value="CARBON CATABOLITE REPRESSOR PROTEIN 4"/>
    <property type="match status" value="1"/>
</dbReference>
<dbReference type="InterPro" id="IPR036855">
    <property type="entry name" value="Znf_CCCH_sf"/>
</dbReference>
<keyword evidence="8" id="KW-1185">Reference proteome</keyword>
<dbReference type="InterPro" id="IPR000571">
    <property type="entry name" value="Znf_CCCH"/>
</dbReference>
<dbReference type="EMBL" id="CAUYUE010000002">
    <property type="protein sequence ID" value="CAK0738364.1"/>
    <property type="molecule type" value="Genomic_DNA"/>
</dbReference>
<dbReference type="InterPro" id="IPR050410">
    <property type="entry name" value="CCR4/nocturin_mRNA_transcr"/>
</dbReference>
<keyword evidence="1 4" id="KW-0479">Metal-binding</keyword>
<dbReference type="Pfam" id="PF03372">
    <property type="entry name" value="Exo_endo_phos"/>
    <property type="match status" value="1"/>
</dbReference>
<dbReference type="PANTHER" id="PTHR12121:SF74">
    <property type="entry name" value="CARBON CATABOLITE REPRESSOR PROTEIN 4 HOMOLOG 5"/>
    <property type="match status" value="1"/>
</dbReference>
<dbReference type="SMART" id="SM00356">
    <property type="entry name" value="ZnF_C3H1"/>
    <property type="match status" value="1"/>
</dbReference>
<evidence type="ECO:0000256" key="5">
    <source>
        <dbReference type="SAM" id="MobiDB-lite"/>
    </source>
</evidence>
<dbReference type="GO" id="GO:0000175">
    <property type="term" value="F:3'-5'-RNA exonuclease activity"/>
    <property type="evidence" value="ECO:0007669"/>
    <property type="project" value="TreeGrafter"/>
</dbReference>